<dbReference type="Pfam" id="PF08448">
    <property type="entry name" value="PAS_4"/>
    <property type="match status" value="1"/>
</dbReference>
<feature type="domain" description="Methyl-accepting transducer" evidence="3">
    <location>
        <begin position="238"/>
        <end position="437"/>
    </location>
</feature>
<dbReference type="GO" id="GO:0004888">
    <property type="term" value="F:transmembrane signaling receptor activity"/>
    <property type="evidence" value="ECO:0007669"/>
    <property type="project" value="InterPro"/>
</dbReference>
<dbReference type="Proteomes" id="UP000182769">
    <property type="component" value="Unassembled WGS sequence"/>
</dbReference>
<dbReference type="CDD" id="cd00130">
    <property type="entry name" value="PAS"/>
    <property type="match status" value="2"/>
</dbReference>
<protein>
    <submittedName>
        <fullName evidence="5">Methyl-accepting chemotaxis sensory transducer with Pas/Pac sensor</fullName>
    </submittedName>
</protein>
<dbReference type="PROSITE" id="PS50113">
    <property type="entry name" value="PAC"/>
    <property type="match status" value="2"/>
</dbReference>
<dbReference type="Pfam" id="PF08447">
    <property type="entry name" value="PAS_3"/>
    <property type="match status" value="1"/>
</dbReference>
<keyword evidence="6" id="KW-1185">Reference proteome</keyword>
<dbReference type="InterPro" id="IPR004090">
    <property type="entry name" value="Chemotax_Me-accpt_rcpt"/>
</dbReference>
<dbReference type="PROSITE" id="PS50111">
    <property type="entry name" value="CHEMOTAXIS_TRANSDUC_2"/>
    <property type="match status" value="1"/>
</dbReference>
<evidence type="ECO:0000259" key="4">
    <source>
        <dbReference type="PROSITE" id="PS50113"/>
    </source>
</evidence>
<dbReference type="AlphaFoldDB" id="A0A0K6INM6"/>
<dbReference type="Gene3D" id="1.10.287.950">
    <property type="entry name" value="Methyl-accepting chemotaxis protein"/>
    <property type="match status" value="1"/>
</dbReference>
<dbReference type="EMBL" id="CYHG01000008">
    <property type="protein sequence ID" value="CUB04698.1"/>
    <property type="molecule type" value="Genomic_DNA"/>
</dbReference>
<dbReference type="SUPFAM" id="SSF55785">
    <property type="entry name" value="PYP-like sensor domain (PAS domain)"/>
    <property type="match status" value="2"/>
</dbReference>
<proteinExistence type="predicted"/>
<dbReference type="InterPro" id="IPR013655">
    <property type="entry name" value="PAS_fold_3"/>
</dbReference>
<evidence type="ECO:0000313" key="6">
    <source>
        <dbReference type="Proteomes" id="UP000182769"/>
    </source>
</evidence>
<dbReference type="SMART" id="SM00283">
    <property type="entry name" value="MA"/>
    <property type="match status" value="1"/>
</dbReference>
<dbReference type="PRINTS" id="PR00260">
    <property type="entry name" value="CHEMTRNSDUCR"/>
</dbReference>
<dbReference type="SUPFAM" id="SSF58104">
    <property type="entry name" value="Methyl-accepting chemotaxis protein (MCP) signaling domain"/>
    <property type="match status" value="1"/>
</dbReference>
<dbReference type="InterPro" id="IPR035965">
    <property type="entry name" value="PAS-like_dom_sf"/>
</dbReference>
<evidence type="ECO:0000313" key="5">
    <source>
        <dbReference type="EMBL" id="CUB04698.1"/>
    </source>
</evidence>
<evidence type="ECO:0000259" key="3">
    <source>
        <dbReference type="PROSITE" id="PS50111"/>
    </source>
</evidence>
<keyword evidence="1 2" id="KW-0807">Transducer</keyword>
<gene>
    <name evidence="5" type="ORF">Ga0061065_10814</name>
</gene>
<dbReference type="GO" id="GO:0006935">
    <property type="term" value="P:chemotaxis"/>
    <property type="evidence" value="ECO:0007669"/>
    <property type="project" value="InterPro"/>
</dbReference>
<accession>A0A0K6INM6</accession>
<dbReference type="Gene3D" id="3.30.450.20">
    <property type="entry name" value="PAS domain"/>
    <property type="match status" value="2"/>
</dbReference>
<dbReference type="GO" id="GO:0016020">
    <property type="term" value="C:membrane"/>
    <property type="evidence" value="ECO:0007669"/>
    <property type="project" value="InterPro"/>
</dbReference>
<dbReference type="InterPro" id="IPR000700">
    <property type="entry name" value="PAS-assoc_C"/>
</dbReference>
<dbReference type="RefSeq" id="WP_055463605.1">
    <property type="nucleotide sequence ID" value="NZ_JBLXIL010000020.1"/>
</dbReference>
<dbReference type="InterPro" id="IPR001610">
    <property type="entry name" value="PAC"/>
</dbReference>
<dbReference type="InterPro" id="IPR004089">
    <property type="entry name" value="MCPsignal_dom"/>
</dbReference>
<feature type="domain" description="PAC" evidence="4">
    <location>
        <begin position="211"/>
        <end position="264"/>
    </location>
</feature>
<name>A0A0K6INM6_9GAMM</name>
<dbReference type="InterPro" id="IPR050903">
    <property type="entry name" value="Bact_Chemotaxis_MeTrfase"/>
</dbReference>
<dbReference type="InterPro" id="IPR000014">
    <property type="entry name" value="PAS"/>
</dbReference>
<evidence type="ECO:0000256" key="1">
    <source>
        <dbReference type="ARBA" id="ARBA00023224"/>
    </source>
</evidence>
<dbReference type="NCBIfam" id="TIGR00229">
    <property type="entry name" value="sensory_box"/>
    <property type="match status" value="2"/>
</dbReference>
<dbReference type="SMART" id="SM00086">
    <property type="entry name" value="PAC"/>
    <property type="match status" value="2"/>
</dbReference>
<feature type="domain" description="PAC" evidence="4">
    <location>
        <begin position="92"/>
        <end position="143"/>
    </location>
</feature>
<sequence>MFGFNKAKNDLSVTFLQDEQADFINSLNQFCATISFTPDGTILDANSLFLETVGYSLDQLQGKHHRILCSEQDRNAIEYAAFWKKLGSGESQQGQFKRLRKDGSFVWLQATYFPVMHDGRVTKVFKIAHDISEEKIQSQAHLAFITAIDRSNATIEFEPDGTVITANQNFLKVLGYNSVREITGKHHKIFCYNDFYAKHPNFWEELASGEVKSGLFLRKSRTGQDIWIEATYNPVFDSEGKVVRIAKVASDVTAQIERQKTIQNAAGLAYETTEKTAQESAKGAELLRKTVDSSGLILEQVMHSEALIESLNKQSEEINKIVITIGGIADQTNLLALNAAIEAARAGENGRGFAVVADEVRTLAARTSVSTSEINNMVKKNTQLVSEVRGNMQQATSQVKLNETMVNEAETIINQILDGANKAYQSIGDLVNKAEDH</sequence>
<dbReference type="PANTHER" id="PTHR24422:SF10">
    <property type="entry name" value="CHEMOTAXIS PROTEIN METHYLTRANSFERASE 2"/>
    <property type="match status" value="1"/>
</dbReference>
<dbReference type="Pfam" id="PF00015">
    <property type="entry name" value="MCPsignal"/>
    <property type="match status" value="1"/>
</dbReference>
<dbReference type="PANTHER" id="PTHR24422">
    <property type="entry name" value="CHEMOTAXIS PROTEIN METHYLTRANSFERASE"/>
    <property type="match status" value="1"/>
</dbReference>
<dbReference type="GO" id="GO:0007165">
    <property type="term" value="P:signal transduction"/>
    <property type="evidence" value="ECO:0007669"/>
    <property type="project" value="UniProtKB-KW"/>
</dbReference>
<reference evidence="6" key="1">
    <citation type="submission" date="2015-08" db="EMBL/GenBank/DDBJ databases">
        <authorList>
            <person name="Varghese N."/>
        </authorList>
    </citation>
    <scope>NUCLEOTIDE SEQUENCE [LARGE SCALE GENOMIC DNA]</scope>
    <source>
        <strain evidence="6">JCM 18476</strain>
    </source>
</reference>
<organism evidence="5 6">
    <name type="scientific">Marinomonas fungiae</name>
    <dbReference type="NCBI Taxonomy" id="1137284"/>
    <lineage>
        <taxon>Bacteria</taxon>
        <taxon>Pseudomonadati</taxon>
        <taxon>Pseudomonadota</taxon>
        <taxon>Gammaproteobacteria</taxon>
        <taxon>Oceanospirillales</taxon>
        <taxon>Oceanospirillaceae</taxon>
        <taxon>Marinomonas</taxon>
    </lineage>
</organism>
<dbReference type="InterPro" id="IPR013656">
    <property type="entry name" value="PAS_4"/>
</dbReference>
<dbReference type="OrthoDB" id="9765776at2"/>
<dbReference type="STRING" id="1137284.GCA_001418205_02536"/>
<evidence type="ECO:0000256" key="2">
    <source>
        <dbReference type="PROSITE-ProRule" id="PRU00284"/>
    </source>
</evidence>